<accession>E3CSZ3</accession>
<dbReference type="OrthoDB" id="2227906at2"/>
<proteinExistence type="predicted"/>
<gene>
    <name evidence="1" type="ORF">HMPREF9192_1911</name>
</gene>
<evidence type="ECO:0008006" key="3">
    <source>
        <dbReference type="Google" id="ProtNLM"/>
    </source>
</evidence>
<protein>
    <recommendedName>
        <fullName evidence="3">ICE protein</fullName>
    </recommendedName>
</protein>
<name>E3CSZ3_STRVE</name>
<dbReference type="EMBL" id="AEKO01000010">
    <property type="protein sequence ID" value="EFQ58532.1"/>
    <property type="molecule type" value="Genomic_DNA"/>
</dbReference>
<evidence type="ECO:0000313" key="1">
    <source>
        <dbReference type="EMBL" id="EFQ58532.1"/>
    </source>
</evidence>
<evidence type="ECO:0000313" key="2">
    <source>
        <dbReference type="Proteomes" id="UP000004896"/>
    </source>
</evidence>
<organism evidence="1 2">
    <name type="scientific">Streptococcus vestibularis F0396</name>
    <dbReference type="NCBI Taxonomy" id="904306"/>
    <lineage>
        <taxon>Bacteria</taxon>
        <taxon>Bacillati</taxon>
        <taxon>Bacillota</taxon>
        <taxon>Bacilli</taxon>
        <taxon>Lactobacillales</taxon>
        <taxon>Streptococcaceae</taxon>
        <taxon>Streptococcus</taxon>
    </lineage>
</organism>
<dbReference type="AlphaFoldDB" id="E3CSZ3"/>
<comment type="caution">
    <text evidence="1">The sequence shown here is derived from an EMBL/GenBank/DDBJ whole genome shotgun (WGS) entry which is preliminary data.</text>
</comment>
<reference evidence="1 2" key="1">
    <citation type="submission" date="2010-10" db="EMBL/GenBank/DDBJ databases">
        <authorList>
            <person name="Durkin A.S."/>
            <person name="Madupu R."/>
            <person name="Torralba M."/>
            <person name="Gillis M."/>
            <person name="Methe B."/>
            <person name="Sutton G."/>
            <person name="Nelson K.E."/>
        </authorList>
    </citation>
    <scope>NUCLEOTIDE SEQUENCE [LARGE SCALE GENOMIC DNA]</scope>
    <source>
        <strain evidence="1 2">F0396</strain>
    </source>
</reference>
<sequence>MSKTQTEFITVTGISLKEEKEKGWISCVKTNSSSWKLLLLPFSKENFASTFTKLGIYQVQLSDNAGFGERPKYEITEAKMIVSFEDILKSSQ</sequence>
<dbReference type="Proteomes" id="UP000004896">
    <property type="component" value="Unassembled WGS sequence"/>
</dbReference>